<protein>
    <submittedName>
        <fullName evidence="2">Uncharacterized protein</fullName>
    </submittedName>
</protein>
<gene>
    <name evidence="2" type="ORF">PGTUg99_011756</name>
</gene>
<feature type="compositionally biased region" description="Low complexity" evidence="1">
    <location>
        <begin position="498"/>
        <end position="507"/>
    </location>
</feature>
<feature type="compositionally biased region" description="Polar residues" evidence="1">
    <location>
        <begin position="535"/>
        <end position="544"/>
    </location>
</feature>
<feature type="compositionally biased region" description="Basic and acidic residues" evidence="1">
    <location>
        <begin position="564"/>
        <end position="574"/>
    </location>
</feature>
<dbReference type="AlphaFoldDB" id="A0A5B0NAK2"/>
<dbReference type="EMBL" id="VDEP01000412">
    <property type="protein sequence ID" value="KAA1086237.1"/>
    <property type="molecule type" value="Genomic_DNA"/>
</dbReference>
<feature type="region of interest" description="Disordered" evidence="1">
    <location>
        <begin position="30"/>
        <end position="161"/>
    </location>
</feature>
<organism evidence="2 3">
    <name type="scientific">Puccinia graminis f. sp. tritici</name>
    <dbReference type="NCBI Taxonomy" id="56615"/>
    <lineage>
        <taxon>Eukaryota</taxon>
        <taxon>Fungi</taxon>
        <taxon>Dikarya</taxon>
        <taxon>Basidiomycota</taxon>
        <taxon>Pucciniomycotina</taxon>
        <taxon>Pucciniomycetes</taxon>
        <taxon>Pucciniales</taxon>
        <taxon>Pucciniaceae</taxon>
        <taxon>Puccinia</taxon>
    </lineage>
</organism>
<feature type="compositionally biased region" description="Polar residues" evidence="1">
    <location>
        <begin position="514"/>
        <end position="525"/>
    </location>
</feature>
<feature type="region of interest" description="Disordered" evidence="1">
    <location>
        <begin position="248"/>
        <end position="432"/>
    </location>
</feature>
<evidence type="ECO:0000256" key="1">
    <source>
        <dbReference type="SAM" id="MobiDB-lite"/>
    </source>
</evidence>
<name>A0A5B0NAK2_PUCGR</name>
<proteinExistence type="predicted"/>
<feature type="compositionally biased region" description="Basic and acidic residues" evidence="1">
    <location>
        <begin position="357"/>
        <end position="366"/>
    </location>
</feature>
<feature type="compositionally biased region" description="Basic and acidic residues" evidence="1">
    <location>
        <begin position="333"/>
        <end position="345"/>
    </location>
</feature>
<feature type="compositionally biased region" description="Low complexity" evidence="1">
    <location>
        <begin position="256"/>
        <end position="273"/>
    </location>
</feature>
<feature type="compositionally biased region" description="Low complexity" evidence="1">
    <location>
        <begin position="311"/>
        <end position="327"/>
    </location>
</feature>
<feature type="region of interest" description="Disordered" evidence="1">
    <location>
        <begin position="219"/>
        <end position="238"/>
    </location>
</feature>
<feature type="compositionally biased region" description="Basic and acidic residues" evidence="1">
    <location>
        <begin position="123"/>
        <end position="136"/>
    </location>
</feature>
<feature type="compositionally biased region" description="Basic and acidic residues" evidence="1">
    <location>
        <begin position="225"/>
        <end position="234"/>
    </location>
</feature>
<evidence type="ECO:0000313" key="2">
    <source>
        <dbReference type="EMBL" id="KAA1086237.1"/>
    </source>
</evidence>
<evidence type="ECO:0000313" key="3">
    <source>
        <dbReference type="Proteomes" id="UP000325313"/>
    </source>
</evidence>
<feature type="compositionally biased region" description="Polar residues" evidence="1">
    <location>
        <begin position="30"/>
        <end position="52"/>
    </location>
</feature>
<accession>A0A5B0NAK2</accession>
<dbReference type="Proteomes" id="UP000325313">
    <property type="component" value="Unassembled WGS sequence"/>
</dbReference>
<sequence>MLLPLRFIPQTILPYKPKCLTSYTNNLVMSNSDQSKVSPTKTYSEAVSASEGTRSEPSKTAKAVKTVVKKVKKQPKSPEEVPSEWDESNTSSKSEKPNLIGTRIVKTKRTSSSNNRPAAIEKTQAESDPVKNKSDGSLKPTKLSDPLPKADPFKSKEKPSKLIDKDSISHLTFKKVDQAALAVDKAASTKISNNATDQAPRAKEAAVRVDPLSEAAKNFLNGPKTFKEPIDRSTQKSLDNYFVPQGRTVRSVSSCSSDHPGSSATSSSSVIHSDGSDLDIITSMSRNRSHRPALVEAKDLTGAPRGRHSAKVSPSLSSASSSGEAKSGILPTSREDERRSNESRSSEGGIEPSNRPPDLDQSRRIPETIQLESNCGVRGILERGEGTQIQERERIRSDADSSSRSPHATAGGRTVSDPTSRSPDRASASTAGVLPFERLSLSLSADVPANSTLAVPELRSELLNVPAGVLPSSSASSPSGTVSGAPTDKKEGKRSSSEEQSQLSAQQKGKGTKLGTSSQLQSSPSGLKLYERQGKTSASPSTLHSPGDDKTQSHDAGSISSSRVYEKSERRGRESSSTPRGRADSKKLTSEELTQMSQ</sequence>
<feature type="region of interest" description="Disordered" evidence="1">
    <location>
        <begin position="468"/>
        <end position="598"/>
    </location>
</feature>
<feature type="compositionally biased region" description="Basic and acidic residues" evidence="1">
    <location>
        <begin position="581"/>
        <end position="590"/>
    </location>
</feature>
<reference evidence="2 3" key="1">
    <citation type="submission" date="2019-05" db="EMBL/GenBank/DDBJ databases">
        <title>Emergence of the Ug99 lineage of the wheat stem rust pathogen through somatic hybridization.</title>
        <authorList>
            <person name="Li F."/>
            <person name="Upadhyaya N.M."/>
            <person name="Sperschneider J."/>
            <person name="Matny O."/>
            <person name="Nguyen-Phuc H."/>
            <person name="Mago R."/>
            <person name="Raley C."/>
            <person name="Miller M.E."/>
            <person name="Silverstein K.A.T."/>
            <person name="Henningsen E."/>
            <person name="Hirsch C.D."/>
            <person name="Visser B."/>
            <person name="Pretorius Z.A."/>
            <person name="Steffenson B.J."/>
            <person name="Schwessinger B."/>
            <person name="Dodds P.N."/>
            <person name="Figueroa M."/>
        </authorList>
    </citation>
    <scope>NUCLEOTIDE SEQUENCE [LARGE SCALE GENOMIC DNA]</scope>
    <source>
        <strain evidence="2 3">Ug99</strain>
    </source>
</reference>
<feature type="compositionally biased region" description="Basic and acidic residues" evidence="1">
    <location>
        <begin position="487"/>
        <end position="497"/>
    </location>
</feature>
<feature type="compositionally biased region" description="Basic and acidic residues" evidence="1">
    <location>
        <begin position="380"/>
        <end position="401"/>
    </location>
</feature>
<feature type="compositionally biased region" description="Basic and acidic residues" evidence="1">
    <location>
        <begin position="151"/>
        <end position="161"/>
    </location>
</feature>
<feature type="compositionally biased region" description="Polar residues" evidence="1">
    <location>
        <begin position="554"/>
        <end position="563"/>
    </location>
</feature>
<feature type="compositionally biased region" description="Low complexity" evidence="1">
    <location>
        <begin position="468"/>
        <end position="485"/>
    </location>
</feature>
<comment type="caution">
    <text evidence="2">The sequence shown here is derived from an EMBL/GenBank/DDBJ whole genome shotgun (WGS) entry which is preliminary data.</text>
</comment>